<accession>A0ABQ3U262</accession>
<proteinExistence type="predicted"/>
<reference evidence="2" key="1">
    <citation type="submission" date="2024-05" db="EMBL/GenBank/DDBJ databases">
        <title>Whole genome shotgun sequence of Streptomyces hygroscopicus NBRC 113678.</title>
        <authorList>
            <person name="Komaki H."/>
            <person name="Tamura T."/>
        </authorList>
    </citation>
    <scope>NUCLEOTIDE SEQUENCE</scope>
    <source>
        <strain evidence="2">N11-34</strain>
    </source>
</reference>
<gene>
    <name evidence="2" type="ORF">TPA0910_41320</name>
</gene>
<name>A0ABQ3U262_STRHY</name>
<sequence>MGEEHQRPISAETLRKRFHVGAARSRMLVTMVRSANAPQPPGGKKVADVDISGFGT</sequence>
<dbReference type="EMBL" id="BNEK01000003">
    <property type="protein sequence ID" value="GHJ29699.1"/>
    <property type="molecule type" value="Genomic_DNA"/>
</dbReference>
<protein>
    <recommendedName>
        <fullName evidence="4">Transposase</fullName>
    </recommendedName>
</protein>
<evidence type="ECO:0008006" key="4">
    <source>
        <dbReference type="Google" id="ProtNLM"/>
    </source>
</evidence>
<dbReference type="Proteomes" id="UP001054854">
    <property type="component" value="Unassembled WGS sequence"/>
</dbReference>
<evidence type="ECO:0000313" key="3">
    <source>
        <dbReference type="Proteomes" id="UP001054854"/>
    </source>
</evidence>
<evidence type="ECO:0000256" key="1">
    <source>
        <dbReference type="SAM" id="MobiDB-lite"/>
    </source>
</evidence>
<organism evidence="2 3">
    <name type="scientific">Streptomyces hygroscopicus</name>
    <dbReference type="NCBI Taxonomy" id="1912"/>
    <lineage>
        <taxon>Bacteria</taxon>
        <taxon>Bacillati</taxon>
        <taxon>Actinomycetota</taxon>
        <taxon>Actinomycetes</taxon>
        <taxon>Kitasatosporales</taxon>
        <taxon>Streptomycetaceae</taxon>
        <taxon>Streptomyces</taxon>
        <taxon>Streptomyces violaceusniger group</taxon>
    </lineage>
</organism>
<comment type="caution">
    <text evidence="2">The sequence shown here is derived from an EMBL/GenBank/DDBJ whole genome shotgun (WGS) entry which is preliminary data.</text>
</comment>
<keyword evidence="3" id="KW-1185">Reference proteome</keyword>
<feature type="region of interest" description="Disordered" evidence="1">
    <location>
        <begin position="34"/>
        <end position="56"/>
    </location>
</feature>
<evidence type="ECO:0000313" key="2">
    <source>
        <dbReference type="EMBL" id="GHJ29699.1"/>
    </source>
</evidence>